<dbReference type="InterPro" id="IPR050490">
    <property type="entry name" value="Bact_solute-bd_prot1"/>
</dbReference>
<evidence type="ECO:0000313" key="3">
    <source>
        <dbReference type="EMBL" id="NYD21658.1"/>
    </source>
</evidence>
<dbReference type="RefSeq" id="WP_179750094.1">
    <property type="nucleotide sequence ID" value="NZ_BAAAGN010000005.1"/>
</dbReference>
<evidence type="ECO:0000256" key="2">
    <source>
        <dbReference type="SAM" id="SignalP"/>
    </source>
</evidence>
<proteinExistence type="predicted"/>
<protein>
    <submittedName>
        <fullName evidence="3">Putative aldouronate transport system substrate-binding protein</fullName>
    </submittedName>
</protein>
<comment type="caution">
    <text evidence="3">The sequence shown here is derived from an EMBL/GenBank/DDBJ whole genome shotgun (WGS) entry which is preliminary data.</text>
</comment>
<gene>
    <name evidence="3" type="ORF">BJ968_001198</name>
</gene>
<dbReference type="PROSITE" id="PS51257">
    <property type="entry name" value="PROKAR_LIPOPROTEIN"/>
    <property type="match status" value="1"/>
</dbReference>
<reference evidence="3 4" key="1">
    <citation type="submission" date="2020-07" db="EMBL/GenBank/DDBJ databases">
        <title>Sequencing the genomes of 1000 actinobacteria strains.</title>
        <authorList>
            <person name="Klenk H.-P."/>
        </authorList>
    </citation>
    <scope>NUCLEOTIDE SEQUENCE [LARGE SCALE GENOMIC DNA]</scope>
    <source>
        <strain evidence="3 4">DSM 7487</strain>
    </source>
</reference>
<dbReference type="SUPFAM" id="SSF53850">
    <property type="entry name" value="Periplasmic binding protein-like II"/>
    <property type="match status" value="1"/>
</dbReference>
<accession>A0A7Y9DJT8</accession>
<dbReference type="Gene3D" id="3.40.190.10">
    <property type="entry name" value="Periplasmic binding protein-like II"/>
    <property type="match status" value="2"/>
</dbReference>
<keyword evidence="4" id="KW-1185">Reference proteome</keyword>
<feature type="signal peptide" evidence="2">
    <location>
        <begin position="1"/>
        <end position="26"/>
    </location>
</feature>
<dbReference type="EMBL" id="JACCBB010000001">
    <property type="protein sequence ID" value="NYD21658.1"/>
    <property type="molecule type" value="Genomic_DNA"/>
</dbReference>
<sequence>MSARRRPRALALALAALTLFATSCSSGEDAGEDAQKLTIFAAQGPDTDLATNSFSKEMEKLTGTTFEWQTTTWDGTTAAEARRIQLAGGDYPEVFLMVPWVDQFSQQDLLRYGQQGVLQPLNDLIEEHAPNIKETFAENPDYAKLATAPDGKIWGLPQWNDCYHCSYQAKLWINTAWLDKLGLKMPTTTDEFYDVMVAFKTQDPNGNGQADEIPLTSSVDDLLLPYFVNAFLYDPQGSGTYLSTLALQDGKVTLQARQDAYREALAYMAKLYAAGLIDPAAFTQNRDALIAKGDNAEAPLVGAATALHPNIFVTTGQDDGRDEAYQAVPPLKGPDGVQFASYNLPSMPGATFAVTNKASEDEQVAAVKMIDYMFPQDQHARAEFGIEGKDWFKPEPGEVALDESLTPFARVPEADPNVKPANDGWGPLAQYNSNADFRNGQVQPADGYERKLFEASKLYEPYVPQDQVFPYWSVWVPQEESAEVAELTTNIQNLVSQASAEFVTGTRDVDDDAAWASYVDELDSTGLARYLEIQQKAYDATK</sequence>
<dbReference type="AlphaFoldDB" id="A0A7Y9DJT8"/>
<dbReference type="PANTHER" id="PTHR43649:SF33">
    <property type="entry name" value="POLYGALACTURONAN_RHAMNOGALACTURONAN-BINDING PROTEIN YTCQ"/>
    <property type="match status" value="1"/>
</dbReference>
<name>A0A7Y9DJT8_9ACTN</name>
<evidence type="ECO:0000256" key="1">
    <source>
        <dbReference type="ARBA" id="ARBA00022729"/>
    </source>
</evidence>
<keyword evidence="1 2" id="KW-0732">Signal</keyword>
<dbReference type="PANTHER" id="PTHR43649">
    <property type="entry name" value="ARABINOSE-BINDING PROTEIN-RELATED"/>
    <property type="match status" value="1"/>
</dbReference>
<feature type="chain" id="PRO_5038584541" evidence="2">
    <location>
        <begin position="27"/>
        <end position="542"/>
    </location>
</feature>
<organism evidence="3 4">
    <name type="scientific">Kineococcus aurantiacus</name>
    <dbReference type="NCBI Taxonomy" id="37633"/>
    <lineage>
        <taxon>Bacteria</taxon>
        <taxon>Bacillati</taxon>
        <taxon>Actinomycetota</taxon>
        <taxon>Actinomycetes</taxon>
        <taxon>Kineosporiales</taxon>
        <taxon>Kineosporiaceae</taxon>
        <taxon>Kineococcus</taxon>
    </lineage>
</organism>
<dbReference type="Proteomes" id="UP000521922">
    <property type="component" value="Unassembled WGS sequence"/>
</dbReference>
<evidence type="ECO:0000313" key="4">
    <source>
        <dbReference type="Proteomes" id="UP000521922"/>
    </source>
</evidence>